<reference evidence="3" key="1">
    <citation type="submission" date="2014-04" db="EMBL/GenBank/DDBJ databases">
        <title>Evolutionary Origins and Diversification of the Mycorrhizal Mutualists.</title>
        <authorList>
            <consortium name="DOE Joint Genome Institute"/>
            <consortium name="Mycorrhizal Genomics Consortium"/>
            <person name="Kohler A."/>
            <person name="Kuo A."/>
            <person name="Nagy L.G."/>
            <person name="Floudas D."/>
            <person name="Copeland A."/>
            <person name="Barry K.W."/>
            <person name="Cichocki N."/>
            <person name="Veneault-Fourrey C."/>
            <person name="LaButti K."/>
            <person name="Lindquist E.A."/>
            <person name="Lipzen A."/>
            <person name="Lundell T."/>
            <person name="Morin E."/>
            <person name="Murat C."/>
            <person name="Riley R."/>
            <person name="Ohm R."/>
            <person name="Sun H."/>
            <person name="Tunlid A."/>
            <person name="Henrissat B."/>
            <person name="Grigoriev I.V."/>
            <person name="Hibbett D.S."/>
            <person name="Martin F."/>
        </authorList>
    </citation>
    <scope>NUCLEOTIDE SEQUENCE [LARGE SCALE GENOMIC DNA]</scope>
    <source>
        <strain evidence="3">FD-334 SS-4</strain>
    </source>
</reference>
<dbReference type="Gene3D" id="3.30.200.20">
    <property type="entry name" value="Phosphorylase Kinase, domain 1"/>
    <property type="match status" value="1"/>
</dbReference>
<protein>
    <recommendedName>
        <fullName evidence="1">Aminoglycoside phosphotransferase domain-containing protein</fullName>
    </recommendedName>
</protein>
<dbReference type="InterPro" id="IPR011009">
    <property type="entry name" value="Kinase-like_dom_sf"/>
</dbReference>
<dbReference type="OMA" id="RAFYVME"/>
<accession>A0A0D2QB12</accession>
<gene>
    <name evidence="2" type="ORF">HYPSUDRAFT_33258</name>
</gene>
<dbReference type="STRING" id="945553.A0A0D2QB12"/>
<name>A0A0D2QB12_HYPSF</name>
<sequence>MPDGPKKIGGDYGEVRANIDVAALNVYLAGSAPRIKTPVDVKQFKVGQSNPTYFLTDACKTKYVLRKKPAGELLSQTAHQVEREYTVLAALHRYNEKPSTAPDQRVPVPEPLLLCEDKSVIGTPFYIMEFLDGRIFTDARMPQIASAQDKRELWFAAIRALATLGAVNPVAVGLSSFGPSTPYFPRQIKALSRVSSAQAQAVDIESGKKTGDIPFFNEMIAWYRQNLPDETKTGLRIVHGDYKLDNLIFHPTENRVIGILDWELCTLGSPLADLGNLTQPWSIDMAIYPKDSTWKMLGFKNSDIAPLPLEDIEREYCRHTYQSYPIEGIVFVRSWMLFRLAVISQGIAARVARRQASSEQAYLHASGFPVVGALARQVLADEGISLLTKTKL</sequence>
<dbReference type="InterPro" id="IPR041726">
    <property type="entry name" value="ACAD10_11_N"/>
</dbReference>
<proteinExistence type="predicted"/>
<dbReference type="Gene3D" id="3.90.1200.10">
    <property type="match status" value="1"/>
</dbReference>
<dbReference type="EMBL" id="KN817520">
    <property type="protein sequence ID" value="KJA28860.1"/>
    <property type="molecule type" value="Genomic_DNA"/>
</dbReference>
<dbReference type="InterPro" id="IPR002575">
    <property type="entry name" value="Aminoglycoside_PTrfase"/>
</dbReference>
<dbReference type="PANTHER" id="PTHR47829">
    <property type="entry name" value="HYDROLASE, PUTATIVE (AFU_ORTHOLOGUE AFUA_1G12880)-RELATED"/>
    <property type="match status" value="1"/>
</dbReference>
<evidence type="ECO:0000259" key="1">
    <source>
        <dbReference type="Pfam" id="PF01636"/>
    </source>
</evidence>
<keyword evidence="3" id="KW-1185">Reference proteome</keyword>
<dbReference type="SUPFAM" id="SSF56112">
    <property type="entry name" value="Protein kinase-like (PK-like)"/>
    <property type="match status" value="1"/>
</dbReference>
<evidence type="ECO:0000313" key="3">
    <source>
        <dbReference type="Proteomes" id="UP000054270"/>
    </source>
</evidence>
<dbReference type="CDD" id="cd05154">
    <property type="entry name" value="ACAD10_11_N-like"/>
    <property type="match status" value="1"/>
</dbReference>
<evidence type="ECO:0000313" key="2">
    <source>
        <dbReference type="EMBL" id="KJA28860.1"/>
    </source>
</evidence>
<feature type="domain" description="Aminoglycoside phosphotransferase" evidence="1">
    <location>
        <begin position="40"/>
        <end position="282"/>
    </location>
</feature>
<dbReference type="PANTHER" id="PTHR47829:SF1">
    <property type="entry name" value="HAD FAMILY PHOSPHATASE"/>
    <property type="match status" value="1"/>
</dbReference>
<dbReference type="AlphaFoldDB" id="A0A0D2QB12"/>
<organism evidence="2 3">
    <name type="scientific">Hypholoma sublateritium (strain FD-334 SS-4)</name>
    <dbReference type="NCBI Taxonomy" id="945553"/>
    <lineage>
        <taxon>Eukaryota</taxon>
        <taxon>Fungi</taxon>
        <taxon>Dikarya</taxon>
        <taxon>Basidiomycota</taxon>
        <taxon>Agaricomycotina</taxon>
        <taxon>Agaricomycetes</taxon>
        <taxon>Agaricomycetidae</taxon>
        <taxon>Agaricales</taxon>
        <taxon>Agaricineae</taxon>
        <taxon>Strophariaceae</taxon>
        <taxon>Hypholoma</taxon>
    </lineage>
</organism>
<dbReference type="Proteomes" id="UP000054270">
    <property type="component" value="Unassembled WGS sequence"/>
</dbReference>
<dbReference type="OrthoDB" id="191037at2759"/>
<dbReference type="InterPro" id="IPR052898">
    <property type="entry name" value="ACAD10-like"/>
</dbReference>
<dbReference type="Pfam" id="PF01636">
    <property type="entry name" value="APH"/>
    <property type="match status" value="1"/>
</dbReference>